<reference evidence="5" key="1">
    <citation type="submission" date="2018-12" db="EMBL/GenBank/DDBJ databases">
        <authorList>
            <person name="Will S."/>
            <person name="Neumann-Schaal M."/>
            <person name="Henke P."/>
        </authorList>
    </citation>
    <scope>NUCLEOTIDE SEQUENCE</scope>
    <source>
        <strain evidence="5">PCC 7102</strain>
    </source>
</reference>
<evidence type="ECO:0000256" key="2">
    <source>
        <dbReference type="ARBA" id="ARBA00022576"/>
    </source>
</evidence>
<evidence type="ECO:0000256" key="1">
    <source>
        <dbReference type="ARBA" id="ARBA00001933"/>
    </source>
</evidence>
<gene>
    <name evidence="5" type="ORF">DSM106972_025000</name>
</gene>
<dbReference type="AlphaFoldDB" id="A0A3S1ANS5"/>
<dbReference type="Proteomes" id="UP000271624">
    <property type="component" value="Unassembled WGS sequence"/>
</dbReference>
<evidence type="ECO:0008006" key="7">
    <source>
        <dbReference type="Google" id="ProtNLM"/>
    </source>
</evidence>
<dbReference type="InterPro" id="IPR015422">
    <property type="entry name" value="PyrdxlP-dep_Trfase_small"/>
</dbReference>
<comment type="caution">
    <text evidence="5">The sequence shown here is derived from an EMBL/GenBank/DDBJ whole genome shotgun (WGS) entry which is preliminary data.</text>
</comment>
<dbReference type="Gene3D" id="3.90.1150.10">
    <property type="entry name" value="Aspartate Aminotransferase, domain 1"/>
    <property type="match status" value="1"/>
</dbReference>
<reference evidence="5" key="2">
    <citation type="journal article" date="2019" name="Genome Biol. Evol.">
        <title>Day and night: Metabolic profiles and evolutionary relationships of six axenic non-marine cyanobacteria.</title>
        <authorList>
            <person name="Will S.E."/>
            <person name="Henke P."/>
            <person name="Boedeker C."/>
            <person name="Huang S."/>
            <person name="Brinkmann H."/>
            <person name="Rohde M."/>
            <person name="Jarek M."/>
            <person name="Friedl T."/>
            <person name="Seufert S."/>
            <person name="Schumacher M."/>
            <person name="Overmann J."/>
            <person name="Neumann-Schaal M."/>
            <person name="Petersen J."/>
        </authorList>
    </citation>
    <scope>NUCLEOTIDE SEQUENCE [LARGE SCALE GENOMIC DNA]</scope>
    <source>
        <strain evidence="5">PCC 7102</strain>
    </source>
</reference>
<proteinExistence type="predicted"/>
<comment type="cofactor">
    <cofactor evidence="1">
        <name>pyridoxal 5'-phosphate</name>
        <dbReference type="ChEBI" id="CHEBI:597326"/>
    </cofactor>
</comment>
<dbReference type="InterPro" id="IPR015424">
    <property type="entry name" value="PyrdxlP-dep_Trfase"/>
</dbReference>
<accession>A0A3S1ANS5</accession>
<dbReference type="RefSeq" id="WP_186538329.1">
    <property type="nucleotide sequence ID" value="NZ_RSCL01000005.1"/>
</dbReference>
<keyword evidence="6" id="KW-1185">Reference proteome</keyword>
<protein>
    <recommendedName>
        <fullName evidence="7">Aminotransferase class V domain-containing protein</fullName>
    </recommendedName>
</protein>
<evidence type="ECO:0000313" key="5">
    <source>
        <dbReference type="EMBL" id="RUT07239.1"/>
    </source>
</evidence>
<keyword evidence="2" id="KW-0032">Aminotransferase</keyword>
<dbReference type="GO" id="GO:0008483">
    <property type="term" value="F:transaminase activity"/>
    <property type="evidence" value="ECO:0007669"/>
    <property type="project" value="UniProtKB-KW"/>
</dbReference>
<keyword evidence="3" id="KW-0808">Transferase</keyword>
<sequence>MKELEDNGGYLARHCDYKIRSQKIYRGLKELGVQLFLDEQVTSCVLRSFKLPSGHSYEQIHDGLKQAGFIIYAGQGGLKNDIFRIANMGNIQMEDVNRLLEYFKIILDRTKATINL</sequence>
<dbReference type="EMBL" id="RSCL01000005">
    <property type="protein sequence ID" value="RUT07239.1"/>
    <property type="molecule type" value="Genomic_DNA"/>
</dbReference>
<dbReference type="SUPFAM" id="SSF53383">
    <property type="entry name" value="PLP-dependent transferases"/>
    <property type="match status" value="1"/>
</dbReference>
<organism evidence="5 6">
    <name type="scientific">Dulcicalothrix desertica PCC 7102</name>
    <dbReference type="NCBI Taxonomy" id="232991"/>
    <lineage>
        <taxon>Bacteria</taxon>
        <taxon>Bacillati</taxon>
        <taxon>Cyanobacteriota</taxon>
        <taxon>Cyanophyceae</taxon>
        <taxon>Nostocales</taxon>
        <taxon>Calotrichaceae</taxon>
        <taxon>Dulcicalothrix</taxon>
    </lineage>
</organism>
<evidence type="ECO:0000313" key="6">
    <source>
        <dbReference type="Proteomes" id="UP000271624"/>
    </source>
</evidence>
<keyword evidence="4" id="KW-0663">Pyridoxal phosphate</keyword>
<dbReference type="PANTHER" id="PTHR42778:SF1">
    <property type="entry name" value="2-AMINOETHYLPHOSPHONATE--PYRUVATE TRANSAMINASE"/>
    <property type="match status" value="1"/>
</dbReference>
<evidence type="ECO:0000256" key="3">
    <source>
        <dbReference type="ARBA" id="ARBA00022679"/>
    </source>
</evidence>
<dbReference type="PANTHER" id="PTHR42778">
    <property type="entry name" value="2-AMINOETHYLPHOSPHONATE--PYRUVATE TRANSAMINASE"/>
    <property type="match status" value="1"/>
</dbReference>
<evidence type="ECO:0000256" key="4">
    <source>
        <dbReference type="ARBA" id="ARBA00022898"/>
    </source>
</evidence>
<name>A0A3S1ANS5_9CYAN</name>